<protein>
    <submittedName>
        <fullName evidence="2">Seminal fluid protein HACP016</fullName>
    </submittedName>
</protein>
<dbReference type="WBParaSite" id="RSKR_0000910200.1">
    <property type="protein sequence ID" value="RSKR_0000910200.1"/>
    <property type="gene ID" value="RSKR_0000910200"/>
</dbReference>
<proteinExistence type="predicted"/>
<accession>A0AC35U9W0</accession>
<evidence type="ECO:0000313" key="2">
    <source>
        <dbReference type="WBParaSite" id="RSKR_0000910200.1"/>
    </source>
</evidence>
<organism evidence="1 2">
    <name type="scientific">Rhabditophanes sp. KR3021</name>
    <dbReference type="NCBI Taxonomy" id="114890"/>
    <lineage>
        <taxon>Eukaryota</taxon>
        <taxon>Metazoa</taxon>
        <taxon>Ecdysozoa</taxon>
        <taxon>Nematoda</taxon>
        <taxon>Chromadorea</taxon>
        <taxon>Rhabditida</taxon>
        <taxon>Tylenchina</taxon>
        <taxon>Panagrolaimomorpha</taxon>
        <taxon>Strongyloidoidea</taxon>
        <taxon>Alloionematidae</taxon>
        <taxon>Rhabditophanes</taxon>
    </lineage>
</organism>
<reference evidence="2" key="1">
    <citation type="submission" date="2016-11" db="UniProtKB">
        <authorList>
            <consortium name="WormBaseParasite"/>
        </authorList>
    </citation>
    <scope>IDENTIFICATION</scope>
    <source>
        <strain evidence="2">KR3021</strain>
    </source>
</reference>
<dbReference type="Proteomes" id="UP000095286">
    <property type="component" value="Unplaced"/>
</dbReference>
<evidence type="ECO:0000313" key="1">
    <source>
        <dbReference type="Proteomes" id="UP000095286"/>
    </source>
</evidence>
<name>A0AC35U9W0_9BILA</name>
<sequence>MKIILLLLISIFLLCNGAPRKRSIEDTVNDPNKEATVIDTNVYVRKHADIIPDNVRNLPPKIGSHDDVIHSVTHDASRKINEADDTVGEVGIQSFERRKRQLSESDVNEEADDRFHTLDNTKDHHSMKKDIKELASSLARKLRSLGADKNQNEFTRFTRSNDPDLLPRKKDDSEVANCLDHSQHSLHEHRPKYERLE</sequence>